<dbReference type="OrthoDB" id="9936719at2759"/>
<dbReference type="Gene3D" id="1.20.1070.10">
    <property type="entry name" value="Rhodopsin 7-helix transmembrane proteins"/>
    <property type="match status" value="1"/>
</dbReference>
<dbReference type="EMBL" id="JAATIS010004524">
    <property type="protein sequence ID" value="KAG2461901.1"/>
    <property type="molecule type" value="Genomic_DNA"/>
</dbReference>
<dbReference type="InterPro" id="IPR017452">
    <property type="entry name" value="GPCR_Rhodpsn_7TM"/>
</dbReference>
<feature type="non-terminal residue" evidence="13">
    <location>
        <position position="1"/>
    </location>
</feature>
<dbReference type="PROSITE" id="PS50262">
    <property type="entry name" value="G_PROTEIN_RECEP_F1_2"/>
    <property type="match status" value="1"/>
</dbReference>
<feature type="transmembrane region" description="Helical" evidence="11">
    <location>
        <begin position="206"/>
        <end position="229"/>
    </location>
</feature>
<dbReference type="AlphaFoldDB" id="A0A8X7X5T5"/>
<sequence>MSADNMHLSFTAAASLRDANFTTLQEPAVNISRQLCNVGKSFTSTFLPTVYMIVFCVGLIGNCLGLRSLFRNWKRLGSINLFVLNLGVADLLYVFTLPFLVHYYAMHRHWPFGPSFCKITRFCFNLNLYGSIGFLTCISVYRYLGIVHPMEVMGRIRSQHSLCICALVWILVIAVISPDLYFDKTLPGLTNGSCFDTTTNDYISAYLHYSLVWTILGFCVPLVIILGCYGHIAIVLSRNKNVEPSLKQKCLRLVVILVVLFVVCFIPYHVLRNWNLRTRILQLQGQCKPAFGRIYISYQVSRGLASMNSAFNPLVYLITNDDFQTRVSELSQRARRSVALLTGRKGPEGLLDKSDSNEMKTLDVCEQ</sequence>
<feature type="non-terminal residue" evidence="13">
    <location>
        <position position="367"/>
    </location>
</feature>
<keyword evidence="2 11" id="KW-0812">Transmembrane</keyword>
<dbReference type="GO" id="GO:0002250">
    <property type="term" value="P:adaptive immune response"/>
    <property type="evidence" value="ECO:0007669"/>
    <property type="project" value="UniProtKB-KW"/>
</dbReference>
<feature type="transmembrane region" description="Helical" evidence="11">
    <location>
        <begin position="50"/>
        <end position="70"/>
    </location>
</feature>
<keyword evidence="3" id="KW-0391">Immunity</keyword>
<keyword evidence="4 11" id="KW-1133">Transmembrane helix</keyword>
<keyword evidence="5" id="KW-0297">G-protein coupled receptor</keyword>
<keyword evidence="8" id="KW-1015">Disulfide bond</keyword>
<evidence type="ECO:0000256" key="5">
    <source>
        <dbReference type="ARBA" id="ARBA00023040"/>
    </source>
</evidence>
<dbReference type="SUPFAM" id="SSF81321">
    <property type="entry name" value="Family A G protein-coupled receptor-like"/>
    <property type="match status" value="1"/>
</dbReference>
<feature type="transmembrane region" description="Helical" evidence="11">
    <location>
        <begin position="250"/>
        <end position="271"/>
    </location>
</feature>
<evidence type="ECO:0000256" key="2">
    <source>
        <dbReference type="ARBA" id="ARBA00022692"/>
    </source>
</evidence>
<keyword evidence="10" id="KW-0807">Transducer</keyword>
<dbReference type="InterPro" id="IPR027294">
    <property type="entry name" value="NPS_rcpt"/>
</dbReference>
<dbReference type="GO" id="GO:0008188">
    <property type="term" value="F:neuropeptide receptor activity"/>
    <property type="evidence" value="ECO:0007669"/>
    <property type="project" value="InterPro"/>
</dbReference>
<comment type="subcellular location">
    <subcellularLocation>
        <location evidence="1">Membrane</location>
        <topology evidence="1">Multi-pass membrane protein</topology>
    </subcellularLocation>
</comment>
<evidence type="ECO:0000256" key="10">
    <source>
        <dbReference type="ARBA" id="ARBA00023224"/>
    </source>
</evidence>
<keyword evidence="6" id="KW-1064">Adaptive immunity</keyword>
<comment type="caution">
    <text evidence="13">The sequence shown here is derived from an EMBL/GenBank/DDBJ whole genome shotgun (WGS) entry which is preliminary data.</text>
</comment>
<evidence type="ECO:0000256" key="7">
    <source>
        <dbReference type="ARBA" id="ARBA00023136"/>
    </source>
</evidence>
<dbReference type="FunFam" id="1.20.1070.10:FF:000017">
    <property type="entry name" value="lysophosphatidic acid receptor 4"/>
    <property type="match status" value="1"/>
</dbReference>
<feature type="transmembrane region" description="Helical" evidence="11">
    <location>
        <begin position="126"/>
        <end position="144"/>
    </location>
</feature>
<dbReference type="PANTHER" id="PTHR24244">
    <property type="entry name" value="NEUROPEPTIDE S RECEPTOR"/>
    <property type="match status" value="1"/>
</dbReference>
<dbReference type="Proteomes" id="UP000886611">
    <property type="component" value="Unassembled WGS sequence"/>
</dbReference>
<evidence type="ECO:0000256" key="4">
    <source>
        <dbReference type="ARBA" id="ARBA00022989"/>
    </source>
</evidence>
<dbReference type="PANTHER" id="PTHR24244:SF0">
    <property type="entry name" value="G-PROTEIN COUPLED RECEPTORS FAMILY 1 PROFILE DOMAIN-CONTAINING PROTEIN"/>
    <property type="match status" value="1"/>
</dbReference>
<evidence type="ECO:0000256" key="9">
    <source>
        <dbReference type="ARBA" id="ARBA00023170"/>
    </source>
</evidence>
<keyword evidence="9" id="KW-0675">Receptor</keyword>
<feature type="domain" description="G-protein coupled receptors family 1 profile" evidence="12">
    <location>
        <begin position="61"/>
        <end position="316"/>
    </location>
</feature>
<feature type="transmembrane region" description="Helical" evidence="11">
    <location>
        <begin position="82"/>
        <end position="106"/>
    </location>
</feature>
<evidence type="ECO:0000313" key="13">
    <source>
        <dbReference type="EMBL" id="KAG2461901.1"/>
    </source>
</evidence>
<dbReference type="InterPro" id="IPR000276">
    <property type="entry name" value="GPCR_Rhodpsn"/>
</dbReference>
<keyword evidence="7 11" id="KW-0472">Membrane</keyword>
<gene>
    <name evidence="13" type="primary">P2ry1_1</name>
    <name evidence="13" type="ORF">GTO96_0008138</name>
</gene>
<reference evidence="13 14" key="1">
    <citation type="journal article" date="2021" name="Cell">
        <title>Tracing the genetic footprints of vertebrate landing in non-teleost ray-finned fishes.</title>
        <authorList>
            <person name="Bi X."/>
            <person name="Wang K."/>
            <person name="Yang L."/>
            <person name="Pan H."/>
            <person name="Jiang H."/>
            <person name="Wei Q."/>
            <person name="Fang M."/>
            <person name="Yu H."/>
            <person name="Zhu C."/>
            <person name="Cai Y."/>
            <person name="He Y."/>
            <person name="Gan X."/>
            <person name="Zeng H."/>
            <person name="Yu D."/>
            <person name="Zhu Y."/>
            <person name="Jiang H."/>
            <person name="Qiu Q."/>
            <person name="Yang H."/>
            <person name="Zhang Y.E."/>
            <person name="Wang W."/>
            <person name="Zhu M."/>
            <person name="He S."/>
            <person name="Zhang G."/>
        </authorList>
    </citation>
    <scope>NUCLEOTIDE SEQUENCE [LARGE SCALE GENOMIC DNA]</scope>
    <source>
        <strain evidence="13">Bchr_013</strain>
    </source>
</reference>
<proteinExistence type="predicted"/>
<evidence type="ECO:0000259" key="12">
    <source>
        <dbReference type="PROSITE" id="PS50262"/>
    </source>
</evidence>
<evidence type="ECO:0000256" key="3">
    <source>
        <dbReference type="ARBA" id="ARBA00022859"/>
    </source>
</evidence>
<dbReference type="PRINTS" id="PR01157">
    <property type="entry name" value="P2YPURNOCPTR"/>
</dbReference>
<dbReference type="GO" id="GO:0016020">
    <property type="term" value="C:membrane"/>
    <property type="evidence" value="ECO:0007669"/>
    <property type="project" value="UniProtKB-SubCell"/>
</dbReference>
<keyword evidence="14" id="KW-1185">Reference proteome</keyword>
<evidence type="ECO:0000313" key="14">
    <source>
        <dbReference type="Proteomes" id="UP000886611"/>
    </source>
</evidence>
<protein>
    <submittedName>
        <fullName evidence="13">P2RY1 protein</fullName>
    </submittedName>
</protein>
<dbReference type="Pfam" id="PF00001">
    <property type="entry name" value="7tm_1"/>
    <property type="match status" value="1"/>
</dbReference>
<evidence type="ECO:0000256" key="6">
    <source>
        <dbReference type="ARBA" id="ARBA00023130"/>
    </source>
</evidence>
<feature type="transmembrane region" description="Helical" evidence="11">
    <location>
        <begin position="164"/>
        <end position="182"/>
    </location>
</feature>
<evidence type="ECO:0000256" key="1">
    <source>
        <dbReference type="ARBA" id="ARBA00004141"/>
    </source>
</evidence>
<dbReference type="PRINTS" id="PR00237">
    <property type="entry name" value="GPCRRHODOPSN"/>
</dbReference>
<evidence type="ECO:0000256" key="11">
    <source>
        <dbReference type="SAM" id="Phobius"/>
    </source>
</evidence>
<name>A0A8X7X5T5_POLSE</name>
<evidence type="ECO:0000256" key="8">
    <source>
        <dbReference type="ARBA" id="ARBA00023157"/>
    </source>
</evidence>
<organism evidence="13 14">
    <name type="scientific">Polypterus senegalus</name>
    <name type="common">Senegal bichir</name>
    <dbReference type="NCBI Taxonomy" id="55291"/>
    <lineage>
        <taxon>Eukaryota</taxon>
        <taxon>Metazoa</taxon>
        <taxon>Chordata</taxon>
        <taxon>Craniata</taxon>
        <taxon>Vertebrata</taxon>
        <taxon>Euteleostomi</taxon>
        <taxon>Actinopterygii</taxon>
        <taxon>Polypteriformes</taxon>
        <taxon>Polypteridae</taxon>
        <taxon>Polypterus</taxon>
    </lineage>
</organism>
<accession>A0A8X7X5T5</accession>